<organism evidence="1 2">
    <name type="scientific">Ancylostoma duodenale</name>
    <dbReference type="NCBI Taxonomy" id="51022"/>
    <lineage>
        <taxon>Eukaryota</taxon>
        <taxon>Metazoa</taxon>
        <taxon>Ecdysozoa</taxon>
        <taxon>Nematoda</taxon>
        <taxon>Chromadorea</taxon>
        <taxon>Rhabditida</taxon>
        <taxon>Rhabditina</taxon>
        <taxon>Rhabditomorpha</taxon>
        <taxon>Strongyloidea</taxon>
        <taxon>Ancylostomatidae</taxon>
        <taxon>Ancylostomatinae</taxon>
        <taxon>Ancylostoma</taxon>
    </lineage>
</organism>
<evidence type="ECO:0000313" key="2">
    <source>
        <dbReference type="Proteomes" id="UP000054047"/>
    </source>
</evidence>
<keyword evidence="2" id="KW-1185">Reference proteome</keyword>
<protein>
    <submittedName>
        <fullName evidence="1">Uncharacterized protein</fullName>
    </submittedName>
</protein>
<reference evidence="1 2" key="1">
    <citation type="submission" date="2013-12" db="EMBL/GenBank/DDBJ databases">
        <title>Draft genome of the parsitic nematode Ancylostoma duodenale.</title>
        <authorList>
            <person name="Mitreva M."/>
        </authorList>
    </citation>
    <scope>NUCLEOTIDE SEQUENCE [LARGE SCALE GENOMIC DNA]</scope>
    <source>
        <strain evidence="1 2">Zhejiang</strain>
    </source>
</reference>
<dbReference type="InterPro" id="IPR036258">
    <property type="entry name" value="Apyrase_sf"/>
</dbReference>
<gene>
    <name evidence="1" type="ORF">ANCDUO_13138</name>
</gene>
<dbReference type="SUPFAM" id="SSF101887">
    <property type="entry name" value="Apyrase"/>
    <property type="match status" value="1"/>
</dbReference>
<evidence type="ECO:0000313" key="1">
    <source>
        <dbReference type="EMBL" id="KIH56682.1"/>
    </source>
</evidence>
<name>A0A0C2D3Q3_9BILA</name>
<feature type="non-terminal residue" evidence="1">
    <location>
        <position position="72"/>
    </location>
</feature>
<dbReference type="GO" id="GO:0005509">
    <property type="term" value="F:calcium ion binding"/>
    <property type="evidence" value="ECO:0007669"/>
    <property type="project" value="InterPro"/>
</dbReference>
<dbReference type="EMBL" id="KN735404">
    <property type="protein sequence ID" value="KIH56682.1"/>
    <property type="molecule type" value="Genomic_DNA"/>
</dbReference>
<dbReference type="Gene3D" id="2.120.10.100">
    <property type="entry name" value="Apyrase"/>
    <property type="match status" value="1"/>
</dbReference>
<sequence>MFRELELYYNCETMDLSNTTLYDGQPPYPDDKTGMAIPFAFLNYGPENTKEGMMMKWQPIKKNRIYVGVHGA</sequence>
<accession>A0A0C2D3Q3</accession>
<proteinExistence type="predicted"/>
<dbReference type="Proteomes" id="UP000054047">
    <property type="component" value="Unassembled WGS sequence"/>
</dbReference>
<dbReference type="AlphaFoldDB" id="A0A0C2D3Q3"/>
<dbReference type="GO" id="GO:0017110">
    <property type="term" value="F:nucleoside diphosphate phosphatase activity"/>
    <property type="evidence" value="ECO:0007669"/>
    <property type="project" value="InterPro"/>
</dbReference>